<dbReference type="AlphaFoldDB" id="A0A922LD50"/>
<dbReference type="GO" id="GO:0045211">
    <property type="term" value="C:postsynaptic membrane"/>
    <property type="evidence" value="ECO:0007669"/>
    <property type="project" value="UniProtKB-SubCell"/>
</dbReference>
<evidence type="ECO:0000256" key="17">
    <source>
        <dbReference type="ARBA" id="ARBA00023303"/>
    </source>
</evidence>
<feature type="transmembrane region" description="Helical" evidence="20">
    <location>
        <begin position="491"/>
        <end position="511"/>
    </location>
</feature>
<name>A0A922LD50_DERFA</name>
<evidence type="ECO:0000256" key="4">
    <source>
        <dbReference type="ARBA" id="ARBA00022692"/>
    </source>
</evidence>
<dbReference type="PRINTS" id="PR00253">
    <property type="entry name" value="GABAARECEPTR"/>
</dbReference>
<evidence type="ECO:0000313" key="25">
    <source>
        <dbReference type="Proteomes" id="UP000790347"/>
    </source>
</evidence>
<reference evidence="24" key="2">
    <citation type="journal article" date="2022" name="Res Sq">
        <title>Comparative Genomics Reveals Insights into the Divergent Evolution of Astigmatic Mites and Household Pest Adaptations.</title>
        <authorList>
            <person name="Xiong Q."/>
            <person name="Wan A.T.-Y."/>
            <person name="Liu X.-Y."/>
            <person name="Fung C.S.-H."/>
            <person name="Xiao X."/>
            <person name="Malainual N."/>
            <person name="Hou J."/>
            <person name="Wang L."/>
            <person name="Wang M."/>
            <person name="Yang K."/>
            <person name="Cui Y."/>
            <person name="Leung E."/>
            <person name="Nong W."/>
            <person name="Shin S.-K."/>
            <person name="Au S."/>
            <person name="Jeong K.Y."/>
            <person name="Chew F.T."/>
            <person name="Hui J."/>
            <person name="Leung T.F."/>
            <person name="Tungtrongchitr A."/>
            <person name="Zhong N."/>
            <person name="Liu Z."/>
            <person name="Tsui S."/>
        </authorList>
    </citation>
    <scope>NUCLEOTIDE SEQUENCE</scope>
    <source>
        <strain evidence="24">Derf</strain>
        <tissue evidence="24">Whole organism</tissue>
    </source>
</reference>
<dbReference type="GO" id="GO:0005254">
    <property type="term" value="F:chloride channel activity"/>
    <property type="evidence" value="ECO:0007669"/>
    <property type="project" value="UniProtKB-KW"/>
</dbReference>
<evidence type="ECO:0000256" key="10">
    <source>
        <dbReference type="ARBA" id="ARBA00023157"/>
    </source>
</evidence>
<feature type="domain" description="Neurotransmitter-gated ion-channel transmembrane" evidence="23">
    <location>
        <begin position="233"/>
        <end position="505"/>
    </location>
</feature>
<dbReference type="Proteomes" id="UP000790347">
    <property type="component" value="Unassembled WGS sequence"/>
</dbReference>
<organism evidence="24 25">
    <name type="scientific">Dermatophagoides farinae</name>
    <name type="common">American house dust mite</name>
    <dbReference type="NCBI Taxonomy" id="6954"/>
    <lineage>
        <taxon>Eukaryota</taxon>
        <taxon>Metazoa</taxon>
        <taxon>Ecdysozoa</taxon>
        <taxon>Arthropoda</taxon>
        <taxon>Chelicerata</taxon>
        <taxon>Arachnida</taxon>
        <taxon>Acari</taxon>
        <taxon>Acariformes</taxon>
        <taxon>Sarcoptiformes</taxon>
        <taxon>Astigmata</taxon>
        <taxon>Psoroptidia</taxon>
        <taxon>Analgoidea</taxon>
        <taxon>Pyroglyphidae</taxon>
        <taxon>Dermatophagoidinae</taxon>
        <taxon>Dermatophagoides</taxon>
    </lineage>
</organism>
<dbReference type="GO" id="GO:0034707">
    <property type="term" value="C:chloride channel complex"/>
    <property type="evidence" value="ECO:0007669"/>
    <property type="project" value="UniProtKB-KW"/>
</dbReference>
<evidence type="ECO:0000256" key="19">
    <source>
        <dbReference type="ARBA" id="ARBA00071250"/>
    </source>
</evidence>
<dbReference type="FunFam" id="1.20.58.390:FF:000067">
    <property type="entry name" value="Glycine receptor subunit alpha-2"/>
    <property type="match status" value="1"/>
</dbReference>
<evidence type="ECO:0000259" key="23">
    <source>
        <dbReference type="Pfam" id="PF02932"/>
    </source>
</evidence>
<keyword evidence="13" id="KW-0325">Glycoprotein</keyword>
<dbReference type="Gene3D" id="2.70.170.10">
    <property type="entry name" value="Neurotransmitter-gated ion-channel ligand-binding domain"/>
    <property type="match status" value="1"/>
</dbReference>
<keyword evidence="14" id="KW-0868">Chloride</keyword>
<evidence type="ECO:0000256" key="3">
    <source>
        <dbReference type="ARBA" id="ARBA00022475"/>
    </source>
</evidence>
<dbReference type="InterPro" id="IPR006201">
    <property type="entry name" value="Neur_channel"/>
</dbReference>
<feature type="transmembrane region" description="Helical" evidence="20">
    <location>
        <begin position="226"/>
        <end position="249"/>
    </location>
</feature>
<keyword evidence="6 20" id="KW-1133">Transmembrane helix</keyword>
<dbReference type="InterPro" id="IPR006028">
    <property type="entry name" value="GABAA/Glycine_rcpt"/>
</dbReference>
<dbReference type="NCBIfam" id="TIGR00860">
    <property type="entry name" value="LIC"/>
    <property type="match status" value="1"/>
</dbReference>
<dbReference type="InterPro" id="IPR036719">
    <property type="entry name" value="Neuro-gated_channel_TM_sf"/>
</dbReference>
<evidence type="ECO:0000256" key="15">
    <source>
        <dbReference type="ARBA" id="ARBA00023257"/>
    </source>
</evidence>
<dbReference type="InterPro" id="IPR036734">
    <property type="entry name" value="Neur_chan_lig-bd_sf"/>
</dbReference>
<feature type="region of interest" description="Disordered" evidence="21">
    <location>
        <begin position="396"/>
        <end position="429"/>
    </location>
</feature>
<keyword evidence="17 20" id="KW-0407">Ion channel</keyword>
<dbReference type="EMBL" id="ASGP02000001">
    <property type="protein sequence ID" value="KAH9527935.1"/>
    <property type="molecule type" value="Genomic_DNA"/>
</dbReference>
<feature type="compositionally biased region" description="Pro residues" evidence="21">
    <location>
        <begin position="366"/>
        <end position="377"/>
    </location>
</feature>
<dbReference type="SUPFAM" id="SSF63712">
    <property type="entry name" value="Nicotinic receptor ligand binding domain-like"/>
    <property type="match status" value="1"/>
</dbReference>
<keyword evidence="16" id="KW-1071">Ligand-gated ion channel</keyword>
<keyword evidence="25" id="KW-1185">Reference proteome</keyword>
<evidence type="ECO:0000256" key="1">
    <source>
        <dbReference type="ARBA" id="ARBA00010180"/>
    </source>
</evidence>
<feature type="domain" description="Neurotransmitter-gated ion-channel ligand-binding" evidence="22">
    <location>
        <begin position="17"/>
        <end position="221"/>
    </location>
</feature>
<feature type="transmembrane region" description="Helical" evidence="20">
    <location>
        <begin position="261"/>
        <end position="280"/>
    </location>
</feature>
<accession>A0A922LD50</accession>
<dbReference type="InterPro" id="IPR002289">
    <property type="entry name" value="GABAAb_rcpt"/>
</dbReference>
<dbReference type="Gene3D" id="1.20.58.390">
    <property type="entry name" value="Neurotransmitter-gated ion-channel transmembrane domain"/>
    <property type="match status" value="2"/>
</dbReference>
<dbReference type="GO" id="GO:0004890">
    <property type="term" value="F:GABA-A receptor activity"/>
    <property type="evidence" value="ECO:0007669"/>
    <property type="project" value="InterPro"/>
</dbReference>
<evidence type="ECO:0000313" key="24">
    <source>
        <dbReference type="EMBL" id="KAH9527935.1"/>
    </source>
</evidence>
<proteinExistence type="inferred from homology"/>
<dbReference type="InterPro" id="IPR006202">
    <property type="entry name" value="Neur_chan_lig-bd"/>
</dbReference>
<keyword evidence="5" id="KW-0732">Signal</keyword>
<comment type="caution">
    <text evidence="24">The sequence shown here is derived from an EMBL/GenBank/DDBJ whole genome shotgun (WGS) entry which is preliminary data.</text>
</comment>
<dbReference type="Pfam" id="PF02931">
    <property type="entry name" value="Neur_chan_LBD"/>
    <property type="match status" value="1"/>
</dbReference>
<evidence type="ECO:0000256" key="7">
    <source>
        <dbReference type="ARBA" id="ARBA00023018"/>
    </source>
</evidence>
<evidence type="ECO:0000256" key="21">
    <source>
        <dbReference type="SAM" id="MobiDB-lite"/>
    </source>
</evidence>
<evidence type="ECO:0000256" key="2">
    <source>
        <dbReference type="ARBA" id="ARBA00022448"/>
    </source>
</evidence>
<evidence type="ECO:0000256" key="8">
    <source>
        <dbReference type="ARBA" id="ARBA00023065"/>
    </source>
</evidence>
<dbReference type="FunFam" id="2.70.170.10:FF:000021">
    <property type="entry name" value="Gamma-aminobutyric acid receptor isoform 3b"/>
    <property type="match status" value="1"/>
</dbReference>
<evidence type="ECO:0000256" key="14">
    <source>
        <dbReference type="ARBA" id="ARBA00023214"/>
    </source>
</evidence>
<protein>
    <recommendedName>
        <fullName evidence="19">Gamma-aminobutyric acid receptor subunit beta</fullName>
    </recommendedName>
</protein>
<keyword evidence="2 20" id="KW-0813">Transport</keyword>
<dbReference type="CDD" id="cd19049">
    <property type="entry name" value="LGIC_TM_anion"/>
    <property type="match status" value="1"/>
</dbReference>
<dbReference type="GO" id="GO:0099095">
    <property type="term" value="F:ligand-gated monoatomic anion channel activity"/>
    <property type="evidence" value="ECO:0007669"/>
    <property type="project" value="UniProtKB-ARBA"/>
</dbReference>
<keyword evidence="7" id="KW-0770">Synapse</keyword>
<feature type="region of interest" description="Disordered" evidence="21">
    <location>
        <begin position="348"/>
        <end position="382"/>
    </location>
</feature>
<keyword evidence="15" id="KW-0628">Postsynaptic cell membrane</keyword>
<feature type="compositionally biased region" description="Pro residues" evidence="21">
    <location>
        <begin position="456"/>
        <end position="467"/>
    </location>
</feature>
<keyword evidence="11" id="KW-0675">Receptor</keyword>
<keyword evidence="10" id="KW-1015">Disulfide bond</keyword>
<dbReference type="GO" id="GO:0005230">
    <property type="term" value="F:extracellular ligand-gated monoatomic ion channel activity"/>
    <property type="evidence" value="ECO:0007669"/>
    <property type="project" value="InterPro"/>
</dbReference>
<feature type="transmembrane region" description="Helical" evidence="20">
    <location>
        <begin position="292"/>
        <end position="313"/>
    </location>
</feature>
<dbReference type="PRINTS" id="PR00252">
    <property type="entry name" value="NRIONCHANNEL"/>
</dbReference>
<evidence type="ECO:0000256" key="12">
    <source>
        <dbReference type="ARBA" id="ARBA00023173"/>
    </source>
</evidence>
<dbReference type="InterPro" id="IPR006029">
    <property type="entry name" value="Neurotrans-gated_channel_TM"/>
</dbReference>
<evidence type="ECO:0000259" key="22">
    <source>
        <dbReference type="Pfam" id="PF02931"/>
    </source>
</evidence>
<dbReference type="InterPro" id="IPR038050">
    <property type="entry name" value="Neuro_actylchol_rec"/>
</dbReference>
<evidence type="ECO:0000256" key="5">
    <source>
        <dbReference type="ARBA" id="ARBA00022729"/>
    </source>
</evidence>
<comment type="similarity">
    <text evidence="1">Belongs to the ligand-gated ion channel (TC 1.A.9) family. Gamma-aminobutyric acid receptor (TC 1.A.9.5) subfamily.</text>
</comment>
<feature type="region of interest" description="Disordered" evidence="21">
    <location>
        <begin position="445"/>
        <end position="471"/>
    </location>
</feature>
<dbReference type="SUPFAM" id="SSF90112">
    <property type="entry name" value="Neurotransmitter-gated ion-channel transmembrane pore"/>
    <property type="match status" value="1"/>
</dbReference>
<dbReference type="Pfam" id="PF02932">
    <property type="entry name" value="Neur_chan_memb"/>
    <property type="match status" value="1"/>
</dbReference>
<evidence type="ECO:0000256" key="16">
    <source>
        <dbReference type="ARBA" id="ARBA00023286"/>
    </source>
</evidence>
<dbReference type="PROSITE" id="PS00236">
    <property type="entry name" value="NEUROTR_ION_CHANNEL"/>
    <property type="match status" value="1"/>
</dbReference>
<evidence type="ECO:0000256" key="20">
    <source>
        <dbReference type="RuleBase" id="RU000687"/>
    </source>
</evidence>
<keyword evidence="8 20" id="KW-0406">Ion transport</keyword>
<comment type="subcellular location">
    <subcellularLocation>
        <location evidence="18">Postsynaptic cell membrane</location>
        <topology evidence="18">Multi-pass membrane protein</topology>
    </subcellularLocation>
</comment>
<reference evidence="24" key="1">
    <citation type="submission" date="2013-05" db="EMBL/GenBank/DDBJ databases">
        <authorList>
            <person name="Yim A.K.Y."/>
            <person name="Chan T.F."/>
            <person name="Ji K.M."/>
            <person name="Liu X.Y."/>
            <person name="Zhou J.W."/>
            <person name="Li R.Q."/>
            <person name="Yang K.Y."/>
            <person name="Li J."/>
            <person name="Li M."/>
            <person name="Law P.T.W."/>
            <person name="Wu Y.L."/>
            <person name="Cai Z.L."/>
            <person name="Qin H."/>
            <person name="Bao Y."/>
            <person name="Leung R.K.K."/>
            <person name="Ng P.K.S."/>
            <person name="Zou J."/>
            <person name="Zhong X.J."/>
            <person name="Ran P.X."/>
            <person name="Zhong N.S."/>
            <person name="Liu Z.G."/>
            <person name="Tsui S.K.W."/>
        </authorList>
    </citation>
    <scope>NUCLEOTIDE SEQUENCE</scope>
    <source>
        <strain evidence="24">Derf</strain>
        <tissue evidence="24">Whole organism</tissue>
    </source>
</reference>
<dbReference type="PRINTS" id="PR01160">
    <property type="entry name" value="GABAARBETA"/>
</dbReference>
<evidence type="ECO:0000256" key="6">
    <source>
        <dbReference type="ARBA" id="ARBA00022989"/>
    </source>
</evidence>
<dbReference type="InterPro" id="IPR018000">
    <property type="entry name" value="Neurotransmitter_ion_chnl_CS"/>
</dbReference>
<evidence type="ECO:0000256" key="13">
    <source>
        <dbReference type="ARBA" id="ARBA00023180"/>
    </source>
</evidence>
<evidence type="ECO:0000256" key="11">
    <source>
        <dbReference type="ARBA" id="ARBA00023170"/>
    </source>
</evidence>
<keyword evidence="12" id="KW-0869">Chloride channel</keyword>
<keyword evidence="9 20" id="KW-0472">Membrane</keyword>
<keyword evidence="4 20" id="KW-0812">Transmembrane</keyword>
<keyword evidence="3" id="KW-1003">Cell membrane</keyword>
<feature type="compositionally biased region" description="Low complexity" evidence="21">
    <location>
        <begin position="413"/>
        <end position="423"/>
    </location>
</feature>
<evidence type="ECO:0000256" key="18">
    <source>
        <dbReference type="ARBA" id="ARBA00034104"/>
    </source>
</evidence>
<sequence length="522" mass="58282">MPASPSKAQTEIGRNITKILNTILDKRYDKRVRPDYAGPPVEVGVTMYIISISSVSEVQMDFTADFYFRQGWRDKRLSFKPRPGIDALFVGSEVSDKIWVPDTFFANEKWAQFHQATTFNTFIRIRANGDVLRSIRLTVTSSCPMNLQYFPMDRQLCTIEIESYGYSTADIKYKWGIDGKGSVGISNVVELPQFKIKGFKEFSKTEVLSTGNYSRLVCELEFVRSMGYYLIQIYIPASLIVIISWVSFWLHRNASPARVQLGVTTVLTMTTLMSSTNAALPKISYIKSIDVYLGTCFVMVFASLLEYATVGYMGKRIAMRKNRHTQVAKFAQSHRISTMMAAAAAAAAASSKSSGGHPPNSIEMMPGPPPPGTPHPPIAFADTTTTTIGESPRARMSIANTNNPPEMRFRMIGSSSGQSQQGQLDPKCRPSYDFNKKKISLAMVESDVEEGQQQPPQTPGTPPPQIPIPGAKNQNTLFGVCPSDIDKYSRVVFPVCFLCFNLMYWIIYMHISEFLTGEFDEN</sequence>
<evidence type="ECO:0000256" key="9">
    <source>
        <dbReference type="ARBA" id="ARBA00023136"/>
    </source>
</evidence>
<gene>
    <name evidence="24" type="ORF">DERF_001922</name>
</gene>
<dbReference type="PANTHER" id="PTHR18945">
    <property type="entry name" value="NEUROTRANSMITTER GATED ION CHANNEL"/>
    <property type="match status" value="1"/>
</dbReference>